<keyword evidence="3" id="KW-1185">Reference proteome</keyword>
<dbReference type="EMBL" id="BAAAQR010000007">
    <property type="protein sequence ID" value="GAA2147775.1"/>
    <property type="molecule type" value="Genomic_DNA"/>
</dbReference>
<evidence type="ECO:0000313" key="3">
    <source>
        <dbReference type="Proteomes" id="UP001501771"/>
    </source>
</evidence>
<evidence type="ECO:0000313" key="2">
    <source>
        <dbReference type="EMBL" id="GAA2147775.1"/>
    </source>
</evidence>
<sequence length="122" mass="13584">MSTEQTHEDAGPARQPDWWHRDHPTFTAITGFFTGLAYIIVVPGLYYAVLSWTFDDRQAEDLFPFVLVSLAVPLGLVVSPRTRRFGLYMSLGVVATALVVIGVALLVLWILVYRDADLSTSL</sequence>
<name>A0ABP5LI61_9ACTN</name>
<accession>A0ABP5LI61</accession>
<dbReference type="RefSeq" id="WP_344152447.1">
    <property type="nucleotide sequence ID" value="NZ_BAAAQR010000007.1"/>
</dbReference>
<feature type="transmembrane region" description="Helical" evidence="1">
    <location>
        <begin position="26"/>
        <end position="50"/>
    </location>
</feature>
<protein>
    <recommendedName>
        <fullName evidence="4">DUF4190 domain-containing protein</fullName>
    </recommendedName>
</protein>
<evidence type="ECO:0008006" key="4">
    <source>
        <dbReference type="Google" id="ProtNLM"/>
    </source>
</evidence>
<keyword evidence="1" id="KW-1133">Transmembrane helix</keyword>
<organism evidence="2 3">
    <name type="scientific">Nocardioides koreensis</name>
    <dbReference type="NCBI Taxonomy" id="433651"/>
    <lineage>
        <taxon>Bacteria</taxon>
        <taxon>Bacillati</taxon>
        <taxon>Actinomycetota</taxon>
        <taxon>Actinomycetes</taxon>
        <taxon>Propionibacteriales</taxon>
        <taxon>Nocardioidaceae</taxon>
        <taxon>Nocardioides</taxon>
    </lineage>
</organism>
<gene>
    <name evidence="2" type="ORF">GCM10009844_25310</name>
</gene>
<reference evidence="3" key="1">
    <citation type="journal article" date="2019" name="Int. J. Syst. Evol. Microbiol.">
        <title>The Global Catalogue of Microorganisms (GCM) 10K type strain sequencing project: providing services to taxonomists for standard genome sequencing and annotation.</title>
        <authorList>
            <consortium name="The Broad Institute Genomics Platform"/>
            <consortium name="The Broad Institute Genome Sequencing Center for Infectious Disease"/>
            <person name="Wu L."/>
            <person name="Ma J."/>
        </authorList>
    </citation>
    <scope>NUCLEOTIDE SEQUENCE [LARGE SCALE GENOMIC DNA]</scope>
    <source>
        <strain evidence="3">JCM 16022</strain>
    </source>
</reference>
<comment type="caution">
    <text evidence="2">The sequence shown here is derived from an EMBL/GenBank/DDBJ whole genome shotgun (WGS) entry which is preliminary data.</text>
</comment>
<feature type="transmembrane region" description="Helical" evidence="1">
    <location>
        <begin position="62"/>
        <end position="79"/>
    </location>
</feature>
<keyword evidence="1" id="KW-0812">Transmembrane</keyword>
<evidence type="ECO:0000256" key="1">
    <source>
        <dbReference type="SAM" id="Phobius"/>
    </source>
</evidence>
<dbReference type="Proteomes" id="UP001501771">
    <property type="component" value="Unassembled WGS sequence"/>
</dbReference>
<keyword evidence="1" id="KW-0472">Membrane</keyword>
<feature type="transmembrane region" description="Helical" evidence="1">
    <location>
        <begin position="85"/>
        <end position="112"/>
    </location>
</feature>
<proteinExistence type="predicted"/>